<feature type="domain" description="CR-type" evidence="3">
    <location>
        <begin position="1"/>
        <end position="80"/>
    </location>
</feature>
<keyword evidence="5" id="KW-1185">Reference proteome</keyword>
<dbReference type="PROSITE" id="PS51188">
    <property type="entry name" value="ZF_CR"/>
    <property type="match status" value="1"/>
</dbReference>
<dbReference type="SMART" id="SM00316">
    <property type="entry name" value="S1"/>
    <property type="match status" value="1"/>
</dbReference>
<evidence type="ECO:0000259" key="2">
    <source>
        <dbReference type="PROSITE" id="PS50126"/>
    </source>
</evidence>
<dbReference type="GO" id="GO:0051082">
    <property type="term" value="F:unfolded protein binding"/>
    <property type="evidence" value="ECO:0007669"/>
    <property type="project" value="InterPro"/>
</dbReference>
<dbReference type="RefSeq" id="WP_048091033.1">
    <property type="nucleotide sequence ID" value="NZ_JMIY01000004.1"/>
</dbReference>
<dbReference type="InterPro" id="IPR001305">
    <property type="entry name" value="HSP_DnaJ_Cys-rich_dom"/>
</dbReference>
<organism evidence="4 5">
    <name type="scientific">Candidatus Methanoperedens nitratireducens</name>
    <dbReference type="NCBI Taxonomy" id="1392998"/>
    <lineage>
        <taxon>Archaea</taxon>
        <taxon>Methanobacteriati</taxon>
        <taxon>Methanobacteriota</taxon>
        <taxon>Stenosarchaea group</taxon>
        <taxon>Methanomicrobia</taxon>
        <taxon>Methanosarcinales</taxon>
        <taxon>ANME-2 cluster</taxon>
        <taxon>Candidatus Methanoperedentaceae</taxon>
        <taxon>Candidatus Methanoperedens</taxon>
    </lineage>
</organism>
<name>A0A062UYG1_9EURY</name>
<keyword evidence="4" id="KW-0269">Exonuclease</keyword>
<sequence length="703" mass="77195">MTIECKDCKGTGSIIISEKECPDCKGGGMQKSISLDKLSEKDLSKLMSGGMKCTKCNGEGKISVTEPCKACAGAGKFFTCTVCGRTVAGEELCESCARKSLIHVLSPECDTRELEIGKIYEGRVQGHANFGVFVNLNPQLRGLIHSSNINFTPEVGDKILIEVRNIASNGNIELIPKNLKEYQVIEVEKQLPRRKTTELTKYLGKPVHISGEVIQIKQTGGPTIFTISDEDSTVQCAAFEKAGERAYPDIKSESIVKVIGEPSMRNGAMQVEIRSMKQLWGGDATGIKERIDSAIDRRAEPHDTQFLVKSEVMEKLKPGMRNAARLIRKAVLKSRPIIIRHHADADGITSAIAIERALLPLIRDVGGSDASYHFYRRSPSKAPFYELEDVTKDLTFALEDHERFGQKMPLVVLMDNGATEEDMPSMKQAIIYGMDIMVIDHHHPDGTIDSLVLEHVNPAYAGGDYGITTGMLGTEIARMINPDVTEEIKHLPAVSAVGDRSEAPEAESYKSLVAEKYKPEDLKCMALALDYEAFWQRFNDGRGIMNDILNLGSSIRHQQIVRLLYEQANLAIAEQLEASMPNVKTQKLPNGAVLNVIDVENFAHKFTFPPPGKTSGEIHDRMCLKYSGQPVVTIGYGPDFAVLRSRGVKMNIPQIVRELRSEIKGAGVNGGGHLVVGSIKFVEGMRKEVLARLAEKIGMAGTG</sequence>
<dbReference type="Gene3D" id="3.90.1640.30">
    <property type="match status" value="1"/>
</dbReference>
<dbReference type="SUPFAM" id="SSF57938">
    <property type="entry name" value="DnaJ/Hsp40 cysteine-rich domain"/>
    <property type="match status" value="1"/>
</dbReference>
<keyword evidence="1" id="KW-0862">Zinc</keyword>
<dbReference type="InterPro" id="IPR036410">
    <property type="entry name" value="HSP_DnaJ_Cys-rich_dom_sf"/>
</dbReference>
<evidence type="ECO:0000313" key="5">
    <source>
        <dbReference type="Proteomes" id="UP000027153"/>
    </source>
</evidence>
<dbReference type="AlphaFoldDB" id="A0A062UYG1"/>
<comment type="caution">
    <text evidence="4">The sequence shown here is derived from an EMBL/GenBank/DDBJ whole genome shotgun (WGS) entry which is preliminary data.</text>
</comment>
<dbReference type="PANTHER" id="PTHR30255">
    <property type="entry name" value="SINGLE-STRANDED-DNA-SPECIFIC EXONUCLEASE RECJ"/>
    <property type="match status" value="1"/>
</dbReference>
<feature type="zinc finger region" description="CR-type" evidence="1">
    <location>
        <begin position="1"/>
        <end position="80"/>
    </location>
</feature>
<keyword evidence="1" id="KW-0479">Metal-binding</keyword>
<dbReference type="SUPFAM" id="SSF50249">
    <property type="entry name" value="Nucleic acid-binding proteins"/>
    <property type="match status" value="2"/>
</dbReference>
<dbReference type="InterPro" id="IPR051673">
    <property type="entry name" value="SSDNA_exonuclease_RecJ"/>
</dbReference>
<dbReference type="CDD" id="cd04473">
    <property type="entry name" value="S1_RecJ_like"/>
    <property type="match status" value="1"/>
</dbReference>
<evidence type="ECO:0000259" key="3">
    <source>
        <dbReference type="PROSITE" id="PS51188"/>
    </source>
</evidence>
<dbReference type="InterPro" id="IPR003029">
    <property type="entry name" value="S1_domain"/>
</dbReference>
<keyword evidence="4" id="KW-0540">Nuclease</keyword>
<reference evidence="4 5" key="1">
    <citation type="journal article" date="2013" name="Nature">
        <title>Anaerobic oxidation of methane coupled to nitrate reduction in a novel archaeal lineage.</title>
        <authorList>
            <person name="Haroon M.F."/>
            <person name="Hu S."/>
            <person name="Shi Y."/>
            <person name="Imelfort M."/>
            <person name="Keller J."/>
            <person name="Hugenholtz P."/>
            <person name="Yuan Z."/>
            <person name="Tyson G.W."/>
        </authorList>
    </citation>
    <scope>NUCLEOTIDE SEQUENCE [LARGE SCALE GENOMIC DNA]</scope>
    <source>
        <strain evidence="4 5">ANME-2d</strain>
    </source>
</reference>
<accession>A0A062UYG1</accession>
<dbReference type="Gene3D" id="2.10.230.10">
    <property type="entry name" value="Heat shock protein DnaJ, cysteine-rich domain"/>
    <property type="match status" value="1"/>
</dbReference>
<protein>
    <submittedName>
        <fullName evidence="4">RecJ-like exonuclease with DnaJ-type Zn-finger domain</fullName>
    </submittedName>
</protein>
<dbReference type="PROSITE" id="PS50126">
    <property type="entry name" value="S1"/>
    <property type="match status" value="1"/>
</dbReference>
<proteinExistence type="predicted"/>
<dbReference type="InterPro" id="IPR038763">
    <property type="entry name" value="DHH_sf"/>
</dbReference>
<dbReference type="GO" id="GO:0004527">
    <property type="term" value="F:exonuclease activity"/>
    <property type="evidence" value="ECO:0007669"/>
    <property type="project" value="UniProtKB-KW"/>
</dbReference>
<dbReference type="OrthoDB" id="5596at2157"/>
<dbReference type="GO" id="GO:0031072">
    <property type="term" value="F:heat shock protein binding"/>
    <property type="evidence" value="ECO:0007669"/>
    <property type="project" value="InterPro"/>
</dbReference>
<dbReference type="CDD" id="cd10719">
    <property type="entry name" value="DnaJ_zf"/>
    <property type="match status" value="1"/>
</dbReference>
<feature type="domain" description="S1 motif" evidence="2">
    <location>
        <begin position="117"/>
        <end position="177"/>
    </location>
</feature>
<evidence type="ECO:0000256" key="1">
    <source>
        <dbReference type="PROSITE-ProRule" id="PRU00546"/>
    </source>
</evidence>
<dbReference type="PATRIC" id="fig|1392998.3.peg.2009"/>
<dbReference type="Pfam" id="PF01336">
    <property type="entry name" value="tRNA_anti-codon"/>
    <property type="match status" value="1"/>
</dbReference>
<keyword evidence="4" id="KW-0378">Hydrolase</keyword>
<dbReference type="Gene3D" id="2.40.50.140">
    <property type="entry name" value="Nucleic acid-binding proteins"/>
    <property type="match status" value="2"/>
</dbReference>
<dbReference type="Pfam" id="PF01368">
    <property type="entry name" value="DHH"/>
    <property type="match status" value="1"/>
</dbReference>
<dbReference type="GO" id="GO:0003676">
    <property type="term" value="F:nucleic acid binding"/>
    <property type="evidence" value="ECO:0007669"/>
    <property type="project" value="InterPro"/>
</dbReference>
<dbReference type="InterPro" id="IPR012340">
    <property type="entry name" value="NA-bd_OB-fold"/>
</dbReference>
<dbReference type="InterPro" id="IPR004365">
    <property type="entry name" value="NA-bd_OB_tRNA"/>
</dbReference>
<dbReference type="CDD" id="cd04487">
    <property type="entry name" value="RecJ_OBF2_like"/>
    <property type="match status" value="1"/>
</dbReference>
<dbReference type="Proteomes" id="UP000027153">
    <property type="component" value="Unassembled WGS sequence"/>
</dbReference>
<dbReference type="Pfam" id="PF00575">
    <property type="entry name" value="S1"/>
    <property type="match status" value="1"/>
</dbReference>
<dbReference type="EMBL" id="JMIY01000004">
    <property type="protein sequence ID" value="KCZ71951.1"/>
    <property type="molecule type" value="Genomic_DNA"/>
</dbReference>
<dbReference type="InterPro" id="IPR001667">
    <property type="entry name" value="DDH_dom"/>
</dbReference>
<dbReference type="SUPFAM" id="SSF64182">
    <property type="entry name" value="DHH phosphoesterases"/>
    <property type="match status" value="1"/>
</dbReference>
<evidence type="ECO:0000313" key="4">
    <source>
        <dbReference type="EMBL" id="KCZ71951.1"/>
    </source>
</evidence>
<keyword evidence="1" id="KW-0863">Zinc-finger</keyword>
<dbReference type="GO" id="GO:0008270">
    <property type="term" value="F:zinc ion binding"/>
    <property type="evidence" value="ECO:0007669"/>
    <property type="project" value="UniProtKB-KW"/>
</dbReference>
<dbReference type="PANTHER" id="PTHR30255:SF2">
    <property type="entry name" value="SINGLE-STRANDED-DNA-SPECIFIC EXONUCLEASE RECJ"/>
    <property type="match status" value="1"/>
</dbReference>
<gene>
    <name evidence="4" type="ORF">ANME2D_02008</name>
</gene>